<name>A0A9N9YRP5_9HYPO</name>
<feature type="compositionally biased region" description="Basic and acidic residues" evidence="3">
    <location>
        <begin position="294"/>
        <end position="306"/>
    </location>
</feature>
<gene>
    <name evidence="5" type="ORF">CRHIZ90672A_00010606</name>
</gene>
<dbReference type="AlphaFoldDB" id="A0A9N9YRP5"/>
<evidence type="ECO:0000313" key="6">
    <source>
        <dbReference type="Proteomes" id="UP000696573"/>
    </source>
</evidence>
<feature type="domain" description="Hyaluronan/mRNA-binding protein" evidence="4">
    <location>
        <begin position="133"/>
        <end position="228"/>
    </location>
</feature>
<comment type="caution">
    <text evidence="5">The sequence shown here is derived from an EMBL/GenBank/DDBJ whole genome shotgun (WGS) entry which is preliminary data.</text>
</comment>
<evidence type="ECO:0000256" key="2">
    <source>
        <dbReference type="ARBA" id="ARBA00022490"/>
    </source>
</evidence>
<reference evidence="5" key="1">
    <citation type="submission" date="2021-10" db="EMBL/GenBank/DDBJ databases">
        <authorList>
            <person name="Piombo E."/>
        </authorList>
    </citation>
    <scope>NUCLEOTIDE SEQUENCE</scope>
</reference>
<dbReference type="Proteomes" id="UP000696573">
    <property type="component" value="Unassembled WGS sequence"/>
</dbReference>
<feature type="compositionally biased region" description="Basic and acidic residues" evidence="3">
    <location>
        <begin position="258"/>
        <end position="281"/>
    </location>
</feature>
<feature type="compositionally biased region" description="Gly residues" evidence="3">
    <location>
        <begin position="76"/>
        <end position="89"/>
    </location>
</feature>
<proteinExistence type="predicted"/>
<evidence type="ECO:0000313" key="5">
    <source>
        <dbReference type="EMBL" id="CAH0028361.1"/>
    </source>
</evidence>
<keyword evidence="6" id="KW-1185">Reference proteome</keyword>
<sequence>MSVASKNLFAYLDAGRGAADGYDSVYLGNNANKHASGRLGNDDDGEEKIPVPVKTVDKQNPRTAKRNVEPQPPTRGPGGNRRGGPGGSEGAFRDRGAGSERNHGRSTEEQSGPRGPRGGAGARVRGGRGSRRPRDSDDRHTKSATQGGSDKQAAASWGAAEGDAELKDEQAGDAIAKSEQKDAAAEDAAEEPAEPEDKSVSYAEYLAQQAEKKLSLEDSLNIREANEGSKLDKKWQNAKPLENHEEEYHAGGHGKKQRERERKVKQTVDFDPRFVEPERTGRGGARGGRGGGRGRGDRGDRGEGRGGRGGNFRGGRGGRDAPAASINTKDESAFPSLGK</sequence>
<dbReference type="InterPro" id="IPR006861">
    <property type="entry name" value="HABP4_PAIRBP1-bd"/>
</dbReference>
<feature type="compositionally biased region" description="Basic and acidic residues" evidence="3">
    <location>
        <begin position="223"/>
        <end position="250"/>
    </location>
</feature>
<feature type="region of interest" description="Disordered" evidence="3">
    <location>
        <begin position="223"/>
        <end position="339"/>
    </location>
</feature>
<feature type="region of interest" description="Disordered" evidence="3">
    <location>
        <begin position="32"/>
        <end position="205"/>
    </location>
</feature>
<accession>A0A9N9YRP5</accession>
<evidence type="ECO:0000256" key="3">
    <source>
        <dbReference type="SAM" id="MobiDB-lite"/>
    </source>
</evidence>
<dbReference type="Gene3D" id="6.10.140.1040">
    <property type="match status" value="1"/>
</dbReference>
<feature type="compositionally biased region" description="Basic and acidic residues" evidence="3">
    <location>
        <begin position="91"/>
        <end position="108"/>
    </location>
</feature>
<dbReference type="PANTHER" id="PTHR12299:SF17">
    <property type="entry name" value="AT19571P-RELATED"/>
    <property type="match status" value="1"/>
</dbReference>
<dbReference type="InterPro" id="IPR039764">
    <property type="entry name" value="HABP4/SERBP1-like"/>
</dbReference>
<dbReference type="SMART" id="SM01233">
    <property type="entry name" value="HABP4_PAI-RBP1"/>
    <property type="match status" value="1"/>
</dbReference>
<feature type="compositionally biased region" description="Acidic residues" evidence="3">
    <location>
        <begin position="185"/>
        <end position="194"/>
    </location>
</feature>
<dbReference type="EMBL" id="CABFNQ020000732">
    <property type="protein sequence ID" value="CAH0028361.1"/>
    <property type="molecule type" value="Genomic_DNA"/>
</dbReference>
<feature type="compositionally biased region" description="Gly residues" evidence="3">
    <location>
        <begin position="282"/>
        <end position="293"/>
    </location>
</feature>
<dbReference type="GO" id="GO:0005737">
    <property type="term" value="C:cytoplasm"/>
    <property type="evidence" value="ECO:0007669"/>
    <property type="project" value="UniProtKB-SubCell"/>
</dbReference>
<keyword evidence="2" id="KW-0963">Cytoplasm</keyword>
<protein>
    <recommendedName>
        <fullName evidence="4">Hyaluronan/mRNA-binding protein domain-containing protein</fullName>
    </recommendedName>
</protein>
<evidence type="ECO:0000259" key="4">
    <source>
        <dbReference type="SMART" id="SM01233"/>
    </source>
</evidence>
<dbReference type="InterPro" id="IPR019084">
    <property type="entry name" value="STM1-like_N"/>
</dbReference>
<dbReference type="PANTHER" id="PTHR12299">
    <property type="entry name" value="HYALURONIC ACID-BINDING PROTEIN 4"/>
    <property type="match status" value="1"/>
</dbReference>
<feature type="compositionally biased region" description="Basic and acidic residues" evidence="3">
    <location>
        <begin position="164"/>
        <end position="184"/>
    </location>
</feature>
<feature type="compositionally biased region" description="Basic and acidic residues" evidence="3">
    <location>
        <begin position="132"/>
        <end position="141"/>
    </location>
</feature>
<dbReference type="Pfam" id="PF04774">
    <property type="entry name" value="HABP4_PAI-RBP1"/>
    <property type="match status" value="1"/>
</dbReference>
<organism evidence="5 6">
    <name type="scientific">Clonostachys rhizophaga</name>
    <dbReference type="NCBI Taxonomy" id="160324"/>
    <lineage>
        <taxon>Eukaryota</taxon>
        <taxon>Fungi</taxon>
        <taxon>Dikarya</taxon>
        <taxon>Ascomycota</taxon>
        <taxon>Pezizomycotina</taxon>
        <taxon>Sordariomycetes</taxon>
        <taxon>Hypocreomycetidae</taxon>
        <taxon>Hypocreales</taxon>
        <taxon>Bionectriaceae</taxon>
        <taxon>Clonostachys</taxon>
    </lineage>
</organism>
<dbReference type="GO" id="GO:0005634">
    <property type="term" value="C:nucleus"/>
    <property type="evidence" value="ECO:0007669"/>
    <property type="project" value="TreeGrafter"/>
</dbReference>
<evidence type="ECO:0000256" key="1">
    <source>
        <dbReference type="ARBA" id="ARBA00004496"/>
    </source>
</evidence>
<dbReference type="OrthoDB" id="5426471at2759"/>
<comment type="subcellular location">
    <subcellularLocation>
        <location evidence="1">Cytoplasm</location>
    </subcellularLocation>
</comment>
<dbReference type="GO" id="GO:0003723">
    <property type="term" value="F:RNA binding"/>
    <property type="evidence" value="ECO:0007669"/>
    <property type="project" value="InterPro"/>
</dbReference>
<dbReference type="Pfam" id="PF09598">
    <property type="entry name" value="Stm1_N"/>
    <property type="match status" value="1"/>
</dbReference>